<reference evidence="8" key="1">
    <citation type="submission" date="2023-06" db="EMBL/GenBank/DDBJ databases">
        <authorList>
            <person name="Kurt Z."/>
        </authorList>
    </citation>
    <scope>NUCLEOTIDE SEQUENCE</scope>
</reference>
<dbReference type="SMART" id="SM00220">
    <property type="entry name" value="S_TKc"/>
    <property type="match status" value="1"/>
</dbReference>
<dbReference type="Pfam" id="PF00069">
    <property type="entry name" value="Pkinase"/>
    <property type="match status" value="1"/>
</dbReference>
<keyword evidence="3 6" id="KW-0547">Nucleotide-binding</keyword>
<reference evidence="10 12" key="2">
    <citation type="submission" date="2024-07" db="EMBL/GenBank/DDBJ databases">
        <authorList>
            <person name="Akdeniz Z."/>
        </authorList>
    </citation>
    <scope>NUCLEOTIDE SEQUENCE [LARGE SCALE GENOMIC DNA]</scope>
</reference>
<dbReference type="AlphaFoldDB" id="A0AA86NZ10"/>
<feature type="binding site" evidence="6">
    <location>
        <position position="50"/>
    </location>
    <ligand>
        <name>ATP</name>
        <dbReference type="ChEBI" id="CHEBI:30616"/>
    </ligand>
</feature>
<dbReference type="InterPro" id="IPR000719">
    <property type="entry name" value="Prot_kinase_dom"/>
</dbReference>
<dbReference type="SUPFAM" id="SSF56112">
    <property type="entry name" value="Protein kinase-like (PK-like)"/>
    <property type="match status" value="1"/>
</dbReference>
<evidence type="ECO:0000259" key="7">
    <source>
        <dbReference type="PROSITE" id="PS50011"/>
    </source>
</evidence>
<protein>
    <submittedName>
        <fullName evidence="8">CMGC CLK</fullName>
    </submittedName>
    <submittedName>
        <fullName evidence="10">Kinase</fullName>
    </submittedName>
</protein>
<keyword evidence="1" id="KW-0723">Serine/threonine-protein kinase</keyword>
<feature type="domain" description="Protein kinase" evidence="7">
    <location>
        <begin position="21"/>
        <end position="336"/>
    </location>
</feature>
<dbReference type="GO" id="GO:0004674">
    <property type="term" value="F:protein serine/threonine kinase activity"/>
    <property type="evidence" value="ECO:0007669"/>
    <property type="project" value="UniProtKB-KW"/>
</dbReference>
<dbReference type="EMBL" id="CATOUU010000380">
    <property type="protein sequence ID" value="CAI9927366.1"/>
    <property type="molecule type" value="Genomic_DNA"/>
</dbReference>
<dbReference type="InterPro" id="IPR017441">
    <property type="entry name" value="Protein_kinase_ATP_BS"/>
</dbReference>
<dbReference type="InterPro" id="IPR051175">
    <property type="entry name" value="CLK_kinases"/>
</dbReference>
<evidence type="ECO:0000256" key="6">
    <source>
        <dbReference type="PROSITE-ProRule" id="PRU10141"/>
    </source>
</evidence>
<evidence type="ECO:0000256" key="1">
    <source>
        <dbReference type="ARBA" id="ARBA00022527"/>
    </source>
</evidence>
<keyword evidence="12" id="KW-1185">Reference proteome</keyword>
<dbReference type="Proteomes" id="UP001642409">
    <property type="component" value="Unassembled WGS sequence"/>
</dbReference>
<keyword evidence="4 10" id="KW-0418">Kinase</keyword>
<evidence type="ECO:0000313" key="8">
    <source>
        <dbReference type="EMBL" id="CAI9927366.1"/>
    </source>
</evidence>
<evidence type="ECO:0000313" key="10">
    <source>
        <dbReference type="EMBL" id="CAL5972474.1"/>
    </source>
</evidence>
<proteinExistence type="predicted"/>
<dbReference type="PROSITE" id="PS50011">
    <property type="entry name" value="PROTEIN_KINASE_DOM"/>
    <property type="match status" value="1"/>
</dbReference>
<gene>
    <name evidence="8" type="ORF">HINF_LOCUS15011</name>
    <name evidence="10" type="ORF">HINF_LOCUS1923</name>
    <name evidence="11" type="ORF">HINF_LOCUS56812</name>
    <name evidence="9" type="ORF">HINF_LOCUS65128</name>
</gene>
<dbReference type="EMBL" id="CATOUU010001178">
    <property type="protein sequence ID" value="CAI9977483.1"/>
    <property type="molecule type" value="Genomic_DNA"/>
</dbReference>
<dbReference type="PANTHER" id="PTHR45646:SF11">
    <property type="entry name" value="SERINE_THREONINE-PROTEIN KINASE DOA"/>
    <property type="match status" value="1"/>
</dbReference>
<organism evidence="8">
    <name type="scientific">Hexamita inflata</name>
    <dbReference type="NCBI Taxonomy" id="28002"/>
    <lineage>
        <taxon>Eukaryota</taxon>
        <taxon>Metamonada</taxon>
        <taxon>Diplomonadida</taxon>
        <taxon>Hexamitidae</taxon>
        <taxon>Hexamitinae</taxon>
        <taxon>Hexamita</taxon>
    </lineage>
</organism>
<name>A0AA86NZ10_9EUKA</name>
<evidence type="ECO:0000256" key="2">
    <source>
        <dbReference type="ARBA" id="ARBA00022679"/>
    </source>
</evidence>
<dbReference type="EMBL" id="CAXDID020000309">
    <property type="protein sequence ID" value="CAL6074626.1"/>
    <property type="molecule type" value="Genomic_DNA"/>
</dbReference>
<dbReference type="PANTHER" id="PTHR45646">
    <property type="entry name" value="SERINE/THREONINE-PROTEIN KINASE DOA-RELATED"/>
    <property type="match status" value="1"/>
</dbReference>
<comment type="caution">
    <text evidence="8">The sequence shown here is derived from an EMBL/GenBank/DDBJ whole genome shotgun (WGS) entry which is preliminary data.</text>
</comment>
<evidence type="ECO:0000256" key="3">
    <source>
        <dbReference type="ARBA" id="ARBA00022741"/>
    </source>
</evidence>
<evidence type="ECO:0000313" key="12">
    <source>
        <dbReference type="Proteomes" id="UP001642409"/>
    </source>
</evidence>
<dbReference type="Gene3D" id="1.10.510.10">
    <property type="entry name" value="Transferase(Phosphotransferase) domain 1"/>
    <property type="match status" value="1"/>
</dbReference>
<accession>A0AA86NZ10</accession>
<dbReference type="GO" id="GO:0005524">
    <property type="term" value="F:ATP binding"/>
    <property type="evidence" value="ECO:0007669"/>
    <property type="project" value="UniProtKB-UniRule"/>
</dbReference>
<dbReference type="PROSITE" id="PS00107">
    <property type="entry name" value="PROTEIN_KINASE_ATP"/>
    <property type="match status" value="1"/>
</dbReference>
<evidence type="ECO:0000313" key="11">
    <source>
        <dbReference type="EMBL" id="CAL6074626.1"/>
    </source>
</evidence>
<dbReference type="EMBL" id="CAXDID020000003">
    <property type="protein sequence ID" value="CAL5972474.1"/>
    <property type="molecule type" value="Genomic_DNA"/>
</dbReference>
<dbReference type="Gene3D" id="3.30.200.20">
    <property type="entry name" value="Phosphorylase Kinase, domain 1"/>
    <property type="match status" value="1"/>
</dbReference>
<keyword evidence="2" id="KW-0808">Transferase</keyword>
<sequence>MTNKYEGYYSGKKGEMLNNQYQIQKELGSGTFGSVFQCIDKQRSKYVAVKILRAIDKYYEAGQAELKTLIQIRPLSCQQVVEVLDYFDFSGHLCIVFPLYGQTLLELLKANEFRGYNIDWTRELSKSFLLGIQAVHSLSKVHTDIKPENIMSKGKPVSTTVRGRVFVHPPGADLVLIDLGSAVEVDKRKPVLVCTRQYRPPEVMLGLDFDYKLDVWSAGCCMFETITGRTLFRTHNTVCHLMQIQKILGKMPVNMYQQAAQLKRCKEIDSYDLQTGLWCFPSNYDEFEKQALAGIKTIEDELEGNKYSLIHLIRWMLRWDPNERPTIQQVLEHPFFNDPPRDTKGIQTDADDWKDVIDAFVNGQVSEQDFIAWWKKVGK</sequence>
<evidence type="ECO:0000256" key="4">
    <source>
        <dbReference type="ARBA" id="ARBA00022777"/>
    </source>
</evidence>
<dbReference type="InterPro" id="IPR011009">
    <property type="entry name" value="Kinase-like_dom_sf"/>
</dbReference>
<evidence type="ECO:0000313" key="9">
    <source>
        <dbReference type="EMBL" id="CAI9977483.1"/>
    </source>
</evidence>
<dbReference type="GO" id="GO:0005634">
    <property type="term" value="C:nucleus"/>
    <property type="evidence" value="ECO:0007669"/>
    <property type="project" value="TreeGrafter"/>
</dbReference>
<keyword evidence="5 6" id="KW-0067">ATP-binding</keyword>
<evidence type="ECO:0000256" key="5">
    <source>
        <dbReference type="ARBA" id="ARBA00022840"/>
    </source>
</evidence>